<proteinExistence type="inferred from homology"/>
<organism evidence="13">
    <name type="scientific">Ajellomyces dermatitidis (strain ATCC 18188 / CBS 674.68)</name>
    <name type="common">Blastomyces dermatitidis</name>
    <dbReference type="NCBI Taxonomy" id="653446"/>
    <lineage>
        <taxon>Eukaryota</taxon>
        <taxon>Fungi</taxon>
        <taxon>Dikarya</taxon>
        <taxon>Ascomycota</taxon>
        <taxon>Pezizomycotina</taxon>
        <taxon>Eurotiomycetes</taxon>
        <taxon>Eurotiomycetidae</taxon>
        <taxon>Onygenales</taxon>
        <taxon>Ajellomycetaceae</taxon>
        <taxon>Blastomyces</taxon>
    </lineage>
</organism>
<dbReference type="EC" id="2.5.1.39" evidence="11"/>
<keyword evidence="7 11" id="KW-1133">Transmembrane helix</keyword>
<dbReference type="GO" id="GO:0008412">
    <property type="term" value="F:4-hydroxybenzoate polyprenyltransferase activity"/>
    <property type="evidence" value="ECO:0007669"/>
    <property type="project" value="UniProtKB-EC"/>
</dbReference>
<evidence type="ECO:0000256" key="7">
    <source>
        <dbReference type="ARBA" id="ARBA00022989"/>
    </source>
</evidence>
<dbReference type="InterPro" id="IPR006370">
    <property type="entry name" value="HB_polyprenyltransferase-like"/>
</dbReference>
<dbReference type="UniPathway" id="UPA00213"/>
<dbReference type="EMBL" id="GG749485">
    <property type="protein sequence ID" value="EGE85148.2"/>
    <property type="molecule type" value="Genomic_DNA"/>
</dbReference>
<protein>
    <recommendedName>
        <fullName evidence="11">4-hydroxybenzoate polyprenyltransferase, mitochondrial</fullName>
        <shortName evidence="11">4-HB polyprenyltransferase</shortName>
        <ecNumber evidence="11">2.5.1.39</ecNumber>
    </recommendedName>
    <alternativeName>
        <fullName evidence="11">Para-hydroxybenzoate--polyprenyltransferase</fullName>
        <shortName evidence="11">PHB:PPT</shortName>
        <shortName evidence="11">PHB:polyprenyltransferase</shortName>
    </alternativeName>
</protein>
<gene>
    <name evidence="13" type="ORF">BDDG_08093</name>
</gene>
<comment type="similarity">
    <text evidence="4 11">Belongs to the UbiA prenyltransferase family.</text>
</comment>
<keyword evidence="11" id="KW-0999">Mitochondrion inner membrane</keyword>
<dbReference type="PANTHER" id="PTHR11048:SF28">
    <property type="entry name" value="4-HYDROXYBENZOATE POLYPRENYLTRANSFERASE, MITOCHONDRIAL"/>
    <property type="match status" value="1"/>
</dbReference>
<dbReference type="CDD" id="cd13959">
    <property type="entry name" value="PT_UbiA_COQ2"/>
    <property type="match status" value="1"/>
</dbReference>
<dbReference type="OrthoDB" id="18170at2759"/>
<dbReference type="FunFam" id="1.20.120.1780:FF:000001">
    <property type="entry name" value="4-hydroxybenzoate octaprenyltransferase"/>
    <property type="match status" value="1"/>
</dbReference>
<dbReference type="Gene3D" id="1.20.120.1780">
    <property type="entry name" value="UbiA prenyltransferase"/>
    <property type="match status" value="1"/>
</dbReference>
<evidence type="ECO:0000313" key="13">
    <source>
        <dbReference type="EMBL" id="EGE85148.2"/>
    </source>
</evidence>
<dbReference type="Gene3D" id="1.10.357.140">
    <property type="entry name" value="UbiA prenyltransferase"/>
    <property type="match status" value="1"/>
</dbReference>
<comment type="pathway">
    <text evidence="3">Secondary metabolite biosynthesis; terpenoid biosynthesis.</text>
</comment>
<comment type="catalytic activity">
    <reaction evidence="9 11">
        <text>an all-trans-polyprenyl diphosphate + 4-hydroxybenzoate = a 4-hydroxy-3-(all-trans-polyprenyl)benzoate + diphosphate</text>
        <dbReference type="Rhea" id="RHEA:44504"/>
        <dbReference type="Rhea" id="RHEA-COMP:9514"/>
        <dbReference type="Rhea" id="RHEA-COMP:9564"/>
        <dbReference type="ChEBI" id="CHEBI:17879"/>
        <dbReference type="ChEBI" id="CHEBI:33019"/>
        <dbReference type="ChEBI" id="CHEBI:58914"/>
        <dbReference type="ChEBI" id="CHEBI:78396"/>
        <dbReference type="EC" id="2.5.1.39"/>
    </reaction>
</comment>
<dbReference type="InterPro" id="IPR000537">
    <property type="entry name" value="UbiA_prenyltransferase"/>
</dbReference>
<evidence type="ECO:0000256" key="12">
    <source>
        <dbReference type="SAM" id="MobiDB-lite"/>
    </source>
</evidence>
<comment type="cofactor">
    <cofactor evidence="1 11">
        <name>Mg(2+)</name>
        <dbReference type="ChEBI" id="CHEBI:18420"/>
    </cofactor>
</comment>
<keyword evidence="11" id="KW-0831">Ubiquinone biosynthesis</keyword>
<dbReference type="UniPathway" id="UPA00232"/>
<dbReference type="GO" id="GO:0016114">
    <property type="term" value="P:terpenoid biosynthetic process"/>
    <property type="evidence" value="ECO:0007669"/>
    <property type="project" value="UniProtKB-UniPathway"/>
</dbReference>
<dbReference type="GO" id="GO:0005743">
    <property type="term" value="C:mitochondrial inner membrane"/>
    <property type="evidence" value="ECO:0007669"/>
    <property type="project" value="UniProtKB-SubCell"/>
</dbReference>
<dbReference type="PANTHER" id="PTHR11048">
    <property type="entry name" value="PRENYLTRANSFERASES"/>
    <property type="match status" value="1"/>
</dbReference>
<dbReference type="GO" id="GO:0006744">
    <property type="term" value="P:ubiquinone biosynthetic process"/>
    <property type="evidence" value="ECO:0007669"/>
    <property type="project" value="UniProtKB-UniRule"/>
</dbReference>
<evidence type="ECO:0000256" key="4">
    <source>
        <dbReference type="ARBA" id="ARBA00005985"/>
    </source>
</evidence>
<dbReference type="Proteomes" id="UP000007802">
    <property type="component" value="Unassembled WGS sequence"/>
</dbReference>
<accession>F2TPI5</accession>
<comment type="subcellular location">
    <subcellularLocation>
        <location evidence="2 11">Mitochondrion inner membrane</location>
        <topology evidence="2 11">Multi-pass membrane protein</topology>
        <orientation evidence="2 11">Matrix side</orientation>
    </subcellularLocation>
</comment>
<evidence type="ECO:0000256" key="10">
    <source>
        <dbReference type="ARBA" id="ARBA00058997"/>
    </source>
</evidence>
<reference evidence="13" key="1">
    <citation type="submission" date="2010-03" db="EMBL/GenBank/DDBJ databases">
        <title>Annotation of Blastomyces dermatitidis strain ATCC 18188.</title>
        <authorList>
            <consortium name="The Broad Institute Genome Sequencing Platform"/>
            <consortium name="Broad Institute Genome Sequencing Center for Infectious Disease."/>
            <person name="Cuomo C."/>
            <person name="Klein B."/>
            <person name="Sullivan T."/>
            <person name="Heitman J."/>
            <person name="Young S."/>
            <person name="Zeng Q."/>
            <person name="Gargeya S."/>
            <person name="Alvarado L."/>
            <person name="Berlin A.M."/>
            <person name="Chapman S.B."/>
            <person name="Chen Z."/>
            <person name="Freedman E."/>
            <person name="Gellesch M."/>
            <person name="Goldberg J."/>
            <person name="Griggs A."/>
            <person name="Gujja S."/>
            <person name="Heilman E."/>
            <person name="Heiman D."/>
            <person name="Howarth C."/>
            <person name="Mehta T."/>
            <person name="Neiman D."/>
            <person name="Pearson M."/>
            <person name="Roberts A."/>
            <person name="Saif S."/>
            <person name="Shea T."/>
            <person name="Shenoy N."/>
            <person name="Sisk P."/>
            <person name="Stolte C."/>
            <person name="Sykes S."/>
            <person name="White J."/>
            <person name="Yandava C."/>
            <person name="Haas B."/>
            <person name="Nusbaum C."/>
            <person name="Birren B."/>
        </authorList>
    </citation>
    <scope>NUCLEOTIDE SEQUENCE [LARGE SCALE GENOMIC DNA]</scope>
    <source>
        <strain evidence="13">ATCC 18188</strain>
    </source>
</reference>
<dbReference type="Pfam" id="PF01040">
    <property type="entry name" value="UbiA"/>
    <property type="match status" value="1"/>
</dbReference>
<dbReference type="NCBIfam" id="TIGR01474">
    <property type="entry name" value="ubiA_proteo"/>
    <property type="match status" value="1"/>
</dbReference>
<feature type="transmembrane region" description="Helical" evidence="11">
    <location>
        <begin position="326"/>
        <end position="345"/>
    </location>
</feature>
<feature type="region of interest" description="Disordered" evidence="12">
    <location>
        <begin position="144"/>
        <end position="169"/>
    </location>
</feature>
<dbReference type="HAMAP" id="MF_01635">
    <property type="entry name" value="UbiA"/>
    <property type="match status" value="1"/>
</dbReference>
<comment type="pathway">
    <text evidence="11">Cofactor biosynthesis; ubiquinone biosynthesis.</text>
</comment>
<dbReference type="FunFam" id="1.10.357.140:FF:000003">
    <property type="entry name" value="4-hydroxybenzoate polyprenyltransferase, mitochondrial"/>
    <property type="match status" value="1"/>
</dbReference>
<dbReference type="PROSITE" id="PS00943">
    <property type="entry name" value="UBIA"/>
    <property type="match status" value="1"/>
</dbReference>
<feature type="transmembrane region" description="Helical" evidence="11">
    <location>
        <begin position="426"/>
        <end position="444"/>
    </location>
</feature>
<keyword evidence="8 11" id="KW-0472">Membrane</keyword>
<keyword evidence="11" id="KW-0414">Isoprene biosynthesis</keyword>
<evidence type="ECO:0000256" key="5">
    <source>
        <dbReference type="ARBA" id="ARBA00022679"/>
    </source>
</evidence>
<dbReference type="InterPro" id="IPR044878">
    <property type="entry name" value="UbiA_sf"/>
</dbReference>
<evidence type="ECO:0000256" key="9">
    <source>
        <dbReference type="ARBA" id="ARBA00052313"/>
    </source>
</evidence>
<evidence type="ECO:0000256" key="11">
    <source>
        <dbReference type="HAMAP-Rule" id="MF_03189"/>
    </source>
</evidence>
<keyword evidence="6 11" id="KW-0812">Transmembrane</keyword>
<dbReference type="InterPro" id="IPR039653">
    <property type="entry name" value="Prenyltransferase"/>
</dbReference>
<keyword evidence="5 11" id="KW-0808">Transferase</keyword>
<keyword evidence="11" id="KW-0496">Mitochondrion</keyword>
<evidence type="ECO:0000256" key="8">
    <source>
        <dbReference type="ARBA" id="ARBA00023136"/>
    </source>
</evidence>
<feature type="transmembrane region" description="Helical" evidence="11">
    <location>
        <begin position="300"/>
        <end position="317"/>
    </location>
</feature>
<feature type="compositionally biased region" description="Low complexity" evidence="12">
    <location>
        <begin position="144"/>
        <end position="163"/>
    </location>
</feature>
<evidence type="ECO:0000256" key="3">
    <source>
        <dbReference type="ARBA" id="ARBA00004721"/>
    </source>
</evidence>
<sequence length="501" mass="55016">MFNHFKTSGDLHTFVPMHRIICVKSRPRTSYLPNCLPETFRIGFTARRQDNQNTSTPCISRVATSSAAMRIFSCRQFPLHLYSLPEFAPVCKTKTRLSCQYYVLRHNQLQSRASHSKGHRSPTNTTDLITKGKLGLLPVRHISSSSRTLHPSSSLSPKPSPTSQAPNVKYTPPKTGLLSVLPKPWIPYAELIRLDKPTGTYYLFFPCAFSTLLAAPLASPMAHPLEVASVCAMFFVGALVMRGAGCTINDLWDRNLDPHVERTRLRPIARKAISPQNALVFTGGQLLVGLGVLLQFPTTCLWYGIPSLLFVATYPLAKRVTNYPQFVLGLTFSWGAMMGFPALNIDVLGDTNVMLAASMLYSSCVAWTVLYDMIYAHMDIKYDAAAGIKSIALKHEHNTKAILSALAVTQVGLLAAAGVAVNAGPIFFIGSCGSAIASLATMIWKVKLKDVEDCWWWFKNGCWITGGGITLGLLGEYLAQVFGLYETTDSAIEGNQGKEEL</sequence>
<dbReference type="AlphaFoldDB" id="F2TPI5"/>
<comment type="function">
    <text evidence="10 11">Catalyzes the prenylation of para-hydroxybenzoate (PHB) with an all-trans polyprenyl group. Mediates the second step in the final reaction sequence of coenzyme Q (CoQ) biosynthesis, which is the condensation of the polyisoprenoid side chain with PHB, generating the first membrane-bound Q intermediate.</text>
</comment>
<feature type="transmembrane region" description="Helical" evidence="11">
    <location>
        <begin position="351"/>
        <end position="371"/>
    </location>
</feature>
<dbReference type="InterPro" id="IPR030470">
    <property type="entry name" value="UbiA_prenylTrfase_CS"/>
</dbReference>
<dbReference type="HOGENOM" id="CLU_034879_2_1_1"/>
<evidence type="ECO:0000256" key="6">
    <source>
        <dbReference type="ARBA" id="ARBA00022692"/>
    </source>
</evidence>
<evidence type="ECO:0000256" key="2">
    <source>
        <dbReference type="ARBA" id="ARBA00004292"/>
    </source>
</evidence>
<feature type="transmembrane region" description="Helical" evidence="11">
    <location>
        <begin position="401"/>
        <end position="420"/>
    </location>
</feature>
<evidence type="ECO:0000256" key="1">
    <source>
        <dbReference type="ARBA" id="ARBA00001946"/>
    </source>
</evidence>
<name>F2TPI5_AJEDA</name>